<proteinExistence type="predicted"/>
<organism evidence="2 3">
    <name type="scientific">Nocardiopsis aegyptia</name>
    <dbReference type="NCBI Taxonomy" id="220378"/>
    <lineage>
        <taxon>Bacteria</taxon>
        <taxon>Bacillati</taxon>
        <taxon>Actinomycetota</taxon>
        <taxon>Actinomycetes</taxon>
        <taxon>Streptosporangiales</taxon>
        <taxon>Nocardiopsidaceae</taxon>
        <taxon>Nocardiopsis</taxon>
    </lineage>
</organism>
<accession>A0A7Z0ERT2</accession>
<dbReference type="RefSeq" id="WP_179826533.1">
    <property type="nucleotide sequence ID" value="NZ_JACCFS010000001.1"/>
</dbReference>
<dbReference type="InterPro" id="IPR007278">
    <property type="entry name" value="DUF397"/>
</dbReference>
<dbReference type="Pfam" id="PF04149">
    <property type="entry name" value="DUF397"/>
    <property type="match status" value="1"/>
</dbReference>
<gene>
    <name evidence="2" type="ORF">HNR10_004442</name>
</gene>
<comment type="caution">
    <text evidence="2">The sequence shown here is derived from an EMBL/GenBank/DDBJ whole genome shotgun (WGS) entry which is preliminary data.</text>
</comment>
<evidence type="ECO:0000313" key="2">
    <source>
        <dbReference type="EMBL" id="NYJ36561.1"/>
    </source>
</evidence>
<reference evidence="2 3" key="1">
    <citation type="submission" date="2020-07" db="EMBL/GenBank/DDBJ databases">
        <title>Sequencing the genomes of 1000 actinobacteria strains.</title>
        <authorList>
            <person name="Klenk H.-P."/>
        </authorList>
    </citation>
    <scope>NUCLEOTIDE SEQUENCE [LARGE SCALE GENOMIC DNA]</scope>
    <source>
        <strain evidence="2 3">DSM 44442</strain>
    </source>
</reference>
<dbReference type="EMBL" id="JACCFS010000001">
    <property type="protein sequence ID" value="NYJ36561.1"/>
    <property type="molecule type" value="Genomic_DNA"/>
</dbReference>
<dbReference type="Proteomes" id="UP000572051">
    <property type="component" value="Unassembled WGS sequence"/>
</dbReference>
<evidence type="ECO:0000259" key="1">
    <source>
        <dbReference type="Pfam" id="PF04149"/>
    </source>
</evidence>
<keyword evidence="3" id="KW-1185">Reference proteome</keyword>
<sequence>MNHEWRTSSYSPNGSDCVEARHVTRVAEVRDSKNPADATLAVPTAEWTALLAGVRSPA</sequence>
<protein>
    <recommendedName>
        <fullName evidence="1">DUF397 domain-containing protein</fullName>
    </recommendedName>
</protein>
<evidence type="ECO:0000313" key="3">
    <source>
        <dbReference type="Proteomes" id="UP000572051"/>
    </source>
</evidence>
<dbReference type="AlphaFoldDB" id="A0A7Z0ERT2"/>
<feature type="domain" description="DUF397" evidence="1">
    <location>
        <begin position="4"/>
        <end position="55"/>
    </location>
</feature>
<name>A0A7Z0ERT2_9ACTN</name>